<keyword evidence="1" id="KW-0472">Membrane</keyword>
<keyword evidence="1" id="KW-1133">Transmembrane helix</keyword>
<sequence>MILLLVLAAGAYYDVREHRIPNWWVAVSAVCGILLSMVESGAPPGPAAYLKECGLFLARMLTVSALFFPLFICRMIGAGDIKLAALICGYSGFAGGASAIGLGFLIGAFWSFLKMMVKGSFHERFCHLAAYIRRIYHTKTITAYYDKARDGTEAVIPLGVCLFFGTMAFIMMPG</sequence>
<dbReference type="EMBL" id="WNME01000016">
    <property type="protein sequence ID" value="MUB65563.1"/>
    <property type="molecule type" value="Genomic_DNA"/>
</dbReference>
<organism evidence="3 4">
    <name type="scientific">Hungatella hathewayi</name>
    <dbReference type="NCBI Taxonomy" id="154046"/>
    <lineage>
        <taxon>Bacteria</taxon>
        <taxon>Bacillati</taxon>
        <taxon>Bacillota</taxon>
        <taxon>Clostridia</taxon>
        <taxon>Lachnospirales</taxon>
        <taxon>Lachnospiraceae</taxon>
        <taxon>Hungatella</taxon>
    </lineage>
</organism>
<gene>
    <name evidence="3" type="ORF">GNE07_21300</name>
</gene>
<dbReference type="AlphaFoldDB" id="A0AAW9WL42"/>
<name>A0AAW9WL42_9FIRM</name>
<feature type="transmembrane region" description="Helical" evidence="1">
    <location>
        <begin position="21"/>
        <end position="42"/>
    </location>
</feature>
<dbReference type="InterPro" id="IPR000045">
    <property type="entry name" value="Prepilin_IV_endopep_pep"/>
</dbReference>
<dbReference type="GeneID" id="93147079"/>
<evidence type="ECO:0000313" key="4">
    <source>
        <dbReference type="Proteomes" id="UP000434223"/>
    </source>
</evidence>
<protein>
    <submittedName>
        <fullName evidence="3">Prepilin peptidase</fullName>
    </submittedName>
</protein>
<dbReference type="RefSeq" id="WP_006772760.1">
    <property type="nucleotide sequence ID" value="NZ_CAJKZF010000028.1"/>
</dbReference>
<proteinExistence type="predicted"/>
<dbReference type="Pfam" id="PF01478">
    <property type="entry name" value="Peptidase_A24"/>
    <property type="match status" value="1"/>
</dbReference>
<feature type="transmembrane region" description="Helical" evidence="1">
    <location>
        <begin position="54"/>
        <end position="77"/>
    </location>
</feature>
<dbReference type="Gene3D" id="1.20.120.1220">
    <property type="match status" value="1"/>
</dbReference>
<evidence type="ECO:0000313" key="3">
    <source>
        <dbReference type="EMBL" id="MUB65563.1"/>
    </source>
</evidence>
<keyword evidence="1" id="KW-0812">Transmembrane</keyword>
<accession>A0AAW9WL42</accession>
<feature type="transmembrane region" description="Helical" evidence="1">
    <location>
        <begin position="154"/>
        <end position="172"/>
    </location>
</feature>
<feature type="domain" description="Prepilin type IV endopeptidase peptidase" evidence="2">
    <location>
        <begin position="1"/>
        <end position="111"/>
    </location>
</feature>
<dbReference type="Proteomes" id="UP000434223">
    <property type="component" value="Unassembled WGS sequence"/>
</dbReference>
<evidence type="ECO:0000256" key="1">
    <source>
        <dbReference type="SAM" id="Phobius"/>
    </source>
</evidence>
<feature type="transmembrane region" description="Helical" evidence="1">
    <location>
        <begin position="83"/>
        <end position="113"/>
    </location>
</feature>
<reference evidence="3 4" key="1">
    <citation type="submission" date="2019-09" db="EMBL/GenBank/DDBJ databases">
        <title>Draft genome sequencing of Hungatella hathewayi 123Y-2.</title>
        <authorList>
            <person name="Lv Q."/>
            <person name="Li S."/>
        </authorList>
    </citation>
    <scope>NUCLEOTIDE SEQUENCE [LARGE SCALE GENOMIC DNA]</scope>
    <source>
        <strain evidence="3 4">123Y-2</strain>
    </source>
</reference>
<dbReference type="GO" id="GO:0004190">
    <property type="term" value="F:aspartic-type endopeptidase activity"/>
    <property type="evidence" value="ECO:0007669"/>
    <property type="project" value="InterPro"/>
</dbReference>
<dbReference type="GO" id="GO:0016020">
    <property type="term" value="C:membrane"/>
    <property type="evidence" value="ECO:0007669"/>
    <property type="project" value="InterPro"/>
</dbReference>
<comment type="caution">
    <text evidence="3">The sequence shown here is derived from an EMBL/GenBank/DDBJ whole genome shotgun (WGS) entry which is preliminary data.</text>
</comment>
<evidence type="ECO:0000259" key="2">
    <source>
        <dbReference type="Pfam" id="PF01478"/>
    </source>
</evidence>